<evidence type="ECO:0000259" key="16">
    <source>
        <dbReference type="PROSITE" id="PS51094"/>
    </source>
</evidence>
<evidence type="ECO:0000256" key="14">
    <source>
        <dbReference type="ARBA" id="ARBA00022842"/>
    </source>
</evidence>
<gene>
    <name evidence="18" type="ORF">BUE93_12765</name>
</gene>
<dbReference type="PRINTS" id="PR00107">
    <property type="entry name" value="PHOSPHOCPHPR"/>
</dbReference>
<keyword evidence="9" id="KW-0762">Sugar transport</keyword>
<dbReference type="SUPFAM" id="SSF47831">
    <property type="entry name" value="Enzyme I of the PEP:sugar phosphotransferase system HPr-binding (sub)domain"/>
    <property type="match status" value="1"/>
</dbReference>
<feature type="domain" description="PTS EIIA type-2" evidence="16">
    <location>
        <begin position="16"/>
        <end position="156"/>
    </location>
</feature>
<dbReference type="InterPro" id="IPR000032">
    <property type="entry name" value="HPr-like"/>
</dbReference>
<dbReference type="SUPFAM" id="SSF51621">
    <property type="entry name" value="Phosphoenolpyruvate/pyruvate domain"/>
    <property type="match status" value="1"/>
</dbReference>
<dbReference type="GO" id="GO:0016301">
    <property type="term" value="F:kinase activity"/>
    <property type="evidence" value="ECO:0007669"/>
    <property type="project" value="UniProtKB-KW"/>
</dbReference>
<evidence type="ECO:0000313" key="19">
    <source>
        <dbReference type="Proteomes" id="UP000239469"/>
    </source>
</evidence>
<comment type="subcellular location">
    <subcellularLocation>
        <location evidence="3">Cytoplasm</location>
    </subcellularLocation>
</comment>
<protein>
    <recommendedName>
        <fullName evidence="5">phosphoenolpyruvate--protein phosphotransferase</fullName>
        <ecNumber evidence="5">2.7.3.9</ecNumber>
    </recommendedName>
</protein>
<dbReference type="InterPro" id="IPR000121">
    <property type="entry name" value="PEP_util_C"/>
</dbReference>
<reference evidence="18 19" key="1">
    <citation type="submission" date="2017-01" db="EMBL/GenBank/DDBJ databases">
        <title>New insights into the genetic diversity of Chromobacterium isolated from tropical freshwater lake.</title>
        <authorList>
            <person name="Santos A.B."/>
            <person name="Nascimento A.M."/>
            <person name="Da Silva P.C."/>
        </authorList>
    </citation>
    <scope>NUCLEOTIDE SEQUENCE [LARGE SCALE GENOMIC DNA]</scope>
    <source>
        <strain evidence="18 19">56AF</strain>
    </source>
</reference>
<dbReference type="Gene3D" id="1.10.274.10">
    <property type="entry name" value="PtsI, HPr-binding domain"/>
    <property type="match status" value="1"/>
</dbReference>
<proteinExistence type="inferred from homology"/>
<dbReference type="SUPFAM" id="SSF55594">
    <property type="entry name" value="HPr-like"/>
    <property type="match status" value="1"/>
</dbReference>
<dbReference type="PROSITE" id="PS00372">
    <property type="entry name" value="PTS_EIIA_TYPE_2_HIS"/>
    <property type="match status" value="1"/>
</dbReference>
<dbReference type="InterPro" id="IPR001020">
    <property type="entry name" value="PTS_HPr_His_P_site"/>
</dbReference>
<keyword evidence="11" id="KW-0598">Phosphotransferase system</keyword>
<evidence type="ECO:0000256" key="2">
    <source>
        <dbReference type="ARBA" id="ARBA00001946"/>
    </source>
</evidence>
<dbReference type="AlphaFoldDB" id="A0A2S9X496"/>
<dbReference type="InterPro" id="IPR008731">
    <property type="entry name" value="PTS_EIN"/>
</dbReference>
<name>A0A2S9X496_9NEIS</name>
<comment type="cofactor">
    <cofactor evidence="2">
        <name>Mg(2+)</name>
        <dbReference type="ChEBI" id="CHEBI:18420"/>
    </cofactor>
</comment>
<evidence type="ECO:0000259" key="17">
    <source>
        <dbReference type="PROSITE" id="PS51350"/>
    </source>
</evidence>
<keyword evidence="7" id="KW-0963">Cytoplasm</keyword>
<dbReference type="Gene3D" id="3.20.20.60">
    <property type="entry name" value="Phosphoenolpyruvate-binding domains"/>
    <property type="match status" value="1"/>
</dbReference>
<dbReference type="GO" id="GO:0046872">
    <property type="term" value="F:metal ion binding"/>
    <property type="evidence" value="ECO:0007669"/>
    <property type="project" value="UniProtKB-KW"/>
</dbReference>
<evidence type="ECO:0000256" key="11">
    <source>
        <dbReference type="ARBA" id="ARBA00022683"/>
    </source>
</evidence>
<dbReference type="OrthoDB" id="9765468at2"/>
<evidence type="ECO:0000256" key="4">
    <source>
        <dbReference type="ARBA" id="ARBA00007837"/>
    </source>
</evidence>
<organism evidence="18 19">
    <name type="scientific">Chromobacterium amazonense</name>
    <dbReference type="NCBI Taxonomy" id="1382803"/>
    <lineage>
        <taxon>Bacteria</taxon>
        <taxon>Pseudomonadati</taxon>
        <taxon>Pseudomonadota</taxon>
        <taxon>Betaproteobacteria</taxon>
        <taxon>Neisseriales</taxon>
        <taxon>Chromobacteriaceae</taxon>
        <taxon>Chromobacterium</taxon>
    </lineage>
</organism>
<accession>A0A2S9X496</accession>
<dbReference type="Pfam" id="PF00381">
    <property type="entry name" value="PTS-HPr"/>
    <property type="match status" value="1"/>
</dbReference>
<dbReference type="PROSITE" id="PS00369">
    <property type="entry name" value="PTS_HPR_HIS"/>
    <property type="match status" value="1"/>
</dbReference>
<dbReference type="Pfam" id="PF00359">
    <property type="entry name" value="PTS_EIIA_2"/>
    <property type="match status" value="1"/>
</dbReference>
<dbReference type="InterPro" id="IPR002178">
    <property type="entry name" value="PTS_EIIA_type-2_dom"/>
</dbReference>
<dbReference type="CDD" id="cd00367">
    <property type="entry name" value="PTS-HPr_like"/>
    <property type="match status" value="1"/>
</dbReference>
<evidence type="ECO:0000256" key="13">
    <source>
        <dbReference type="ARBA" id="ARBA00022777"/>
    </source>
</evidence>
<dbReference type="Pfam" id="PF05524">
    <property type="entry name" value="PEP-utilisers_N"/>
    <property type="match status" value="1"/>
</dbReference>
<dbReference type="PRINTS" id="PR01736">
    <property type="entry name" value="PHPHTRNFRASE"/>
</dbReference>
<evidence type="ECO:0000256" key="10">
    <source>
        <dbReference type="ARBA" id="ARBA00022679"/>
    </source>
</evidence>
<feature type="domain" description="HPr" evidence="17">
    <location>
        <begin position="170"/>
        <end position="258"/>
    </location>
</feature>
<dbReference type="GO" id="GO:0009401">
    <property type="term" value="P:phosphoenolpyruvate-dependent sugar phosphotransferase system"/>
    <property type="evidence" value="ECO:0007669"/>
    <property type="project" value="UniProtKB-KW"/>
</dbReference>
<evidence type="ECO:0000256" key="5">
    <source>
        <dbReference type="ARBA" id="ARBA00012232"/>
    </source>
</evidence>
<dbReference type="Gene3D" id="3.50.30.10">
    <property type="entry name" value="Phosphohistidine domain"/>
    <property type="match status" value="1"/>
</dbReference>
<evidence type="ECO:0000256" key="3">
    <source>
        <dbReference type="ARBA" id="ARBA00004496"/>
    </source>
</evidence>
<evidence type="ECO:0000313" key="18">
    <source>
        <dbReference type="EMBL" id="PRP70506.1"/>
    </source>
</evidence>
<dbReference type="GO" id="GO:0005737">
    <property type="term" value="C:cytoplasm"/>
    <property type="evidence" value="ECO:0007669"/>
    <property type="project" value="UniProtKB-SubCell"/>
</dbReference>
<dbReference type="InterPro" id="IPR036618">
    <property type="entry name" value="PtsI_HPr-bd_sf"/>
</dbReference>
<dbReference type="InterPro" id="IPR018274">
    <property type="entry name" value="PEP_util_AS"/>
</dbReference>
<keyword evidence="8" id="KW-0597">Phosphoprotein</keyword>
<dbReference type="InterPro" id="IPR035895">
    <property type="entry name" value="HPr-like_sf"/>
</dbReference>
<dbReference type="Gene3D" id="3.30.1340.10">
    <property type="entry name" value="HPr-like"/>
    <property type="match status" value="1"/>
</dbReference>
<dbReference type="CDD" id="cd00211">
    <property type="entry name" value="PTS_IIA_fru"/>
    <property type="match status" value="1"/>
</dbReference>
<dbReference type="PANTHER" id="PTHR46244:SF6">
    <property type="entry name" value="PHOSPHOENOLPYRUVATE-PROTEIN PHOSPHOTRANSFERASE"/>
    <property type="match status" value="1"/>
</dbReference>
<dbReference type="InterPro" id="IPR040442">
    <property type="entry name" value="Pyrv_kinase-like_dom_sf"/>
</dbReference>
<dbReference type="Proteomes" id="UP000239469">
    <property type="component" value="Unassembled WGS sequence"/>
</dbReference>
<dbReference type="NCBIfam" id="TIGR01417">
    <property type="entry name" value="PTS_I_fam"/>
    <property type="match status" value="1"/>
</dbReference>
<keyword evidence="10 18" id="KW-0808">Transferase</keyword>
<dbReference type="SUPFAM" id="SSF55804">
    <property type="entry name" value="Phoshotransferase/anion transport protein"/>
    <property type="match status" value="1"/>
</dbReference>
<dbReference type="InterPro" id="IPR006318">
    <property type="entry name" value="PTS_EI-like"/>
</dbReference>
<dbReference type="PROSITE" id="PS51094">
    <property type="entry name" value="PTS_EIIA_TYPE_2"/>
    <property type="match status" value="1"/>
</dbReference>
<keyword evidence="14" id="KW-0460">Magnesium</keyword>
<dbReference type="Pfam" id="PF00391">
    <property type="entry name" value="PEP-utilizers"/>
    <property type="match status" value="1"/>
</dbReference>
<evidence type="ECO:0000256" key="7">
    <source>
        <dbReference type="ARBA" id="ARBA00022490"/>
    </source>
</evidence>
<feature type="region of interest" description="Disordered" evidence="15">
    <location>
        <begin position="526"/>
        <end position="549"/>
    </location>
</feature>
<dbReference type="PANTHER" id="PTHR46244">
    <property type="entry name" value="PHOSPHOENOLPYRUVATE-PROTEIN PHOSPHOTRANSFERASE"/>
    <property type="match status" value="1"/>
</dbReference>
<dbReference type="SUPFAM" id="SSF52009">
    <property type="entry name" value="Phosphohistidine domain"/>
    <property type="match status" value="1"/>
</dbReference>
<keyword evidence="13" id="KW-0418">Kinase</keyword>
<keyword evidence="6" id="KW-0813">Transport</keyword>
<dbReference type="InterPro" id="IPR016152">
    <property type="entry name" value="PTrfase/Anion_transptr"/>
</dbReference>
<evidence type="ECO:0000256" key="1">
    <source>
        <dbReference type="ARBA" id="ARBA00000683"/>
    </source>
</evidence>
<evidence type="ECO:0000256" key="15">
    <source>
        <dbReference type="SAM" id="MobiDB-lite"/>
    </source>
</evidence>
<comment type="catalytic activity">
    <reaction evidence="1">
        <text>L-histidyl-[protein] + phosphoenolpyruvate = N(pros)-phospho-L-histidyl-[protein] + pyruvate</text>
        <dbReference type="Rhea" id="RHEA:23880"/>
        <dbReference type="Rhea" id="RHEA-COMP:9745"/>
        <dbReference type="Rhea" id="RHEA-COMP:9746"/>
        <dbReference type="ChEBI" id="CHEBI:15361"/>
        <dbReference type="ChEBI" id="CHEBI:29979"/>
        <dbReference type="ChEBI" id="CHEBI:58702"/>
        <dbReference type="ChEBI" id="CHEBI:64837"/>
        <dbReference type="EC" id="2.7.3.9"/>
    </reaction>
</comment>
<dbReference type="InterPro" id="IPR015813">
    <property type="entry name" value="Pyrv/PenolPyrv_kinase-like_dom"/>
</dbReference>
<dbReference type="PROSITE" id="PS51350">
    <property type="entry name" value="PTS_HPR_DOM"/>
    <property type="match status" value="1"/>
</dbReference>
<evidence type="ECO:0000256" key="9">
    <source>
        <dbReference type="ARBA" id="ARBA00022597"/>
    </source>
</evidence>
<dbReference type="EC" id="2.7.3.9" evidence="5"/>
<dbReference type="InterPro" id="IPR008279">
    <property type="entry name" value="PEP-util_enz_mobile_dom"/>
</dbReference>
<dbReference type="EMBL" id="MTBD01000026">
    <property type="protein sequence ID" value="PRP70506.1"/>
    <property type="molecule type" value="Genomic_DNA"/>
</dbReference>
<dbReference type="InterPro" id="IPR050499">
    <property type="entry name" value="PEP-utilizing_PTS_enzyme"/>
</dbReference>
<dbReference type="PROSITE" id="PS00742">
    <property type="entry name" value="PEP_ENZYMES_2"/>
    <property type="match status" value="1"/>
</dbReference>
<comment type="similarity">
    <text evidence="4">Belongs to the PEP-utilizing enzyme family.</text>
</comment>
<dbReference type="Gene3D" id="3.40.930.10">
    <property type="entry name" value="Mannitol-specific EII, Chain A"/>
    <property type="match status" value="1"/>
</dbReference>
<keyword evidence="18" id="KW-0670">Pyruvate</keyword>
<dbReference type="PROSITE" id="PS00370">
    <property type="entry name" value="PEP_ENZYMES_PHOS_SITE"/>
    <property type="match status" value="1"/>
</dbReference>
<sequence>MPAISSPRTRPTVSDALLNPQLIRLGCRPASKEAAIREAGQMLADAGCISPDYLDSLLRREAVANTYLGNGIAIPHGMVEDRALVLRTGIAILQIPDGLEWNPGQRTHLLCAIAARSDDHLAMLRQLTRLLQDEAKLLPLFVTQDSNDLIAALRQPEDNLPPDAEAHDLDVREEWRLDYPNGLHARPAALWVDAARRSPAQLQVRHGNAMADAKNLISLLQLGLRQGDLVAVSGRGPQAEDGVRQLLRAMREASLSEQTAAAIAAQRAAAQRPRAGWQPAGPLISLPGIAASPGLAIGTVRVLASQQLQVPDRPISLAEGGDRLHEALAATRRQLSQLADATQATLGAAEAGIFRAQSELLNDTDLITLSCQLMVAGHGVEWAWHQAVERLAEKISALGNPLLAARAADLRDVGRRVLFQLDPSLQGHAPAEFGADTLLLAADLAPSDTASLDLSRIKGLATAHGGPTAHTAILARTLGLPALVAAGPALLDVADGSSAILDGDSGRLYLNPGEADLASARAWQQQQREAREKQQAERQQPGQTADGKRIEIAANINRPDQTADALEAGAEGVGLMRTEFLFLERDAAPNEEEQLQTYQAMQLALQGRPLIVRALDIGGDKQVPYLNLPREDNPFLGMRGARLLLARRELLEPQLRALYRAAKNGKPLSIMFPMISSLKEITRLKGICESLRKELDAPQVPIGIMVEVPAAALLADQLAPYVDFFSIGTNDLTQYALAMDRQHPELAAEADSLHPAVLRLIRQTVQGAAAHSRWVGVCGGIAGDPLGAAVLTGLGVNELSMSPHDIAAVKAMLRRHHYVRLQDLAEQALACDSADEVRQLLEALA</sequence>
<comment type="caution">
    <text evidence="18">The sequence shown here is derived from an EMBL/GenBank/DDBJ whole genome shotgun (WGS) entry which is preliminary data.</text>
</comment>
<dbReference type="InterPro" id="IPR036637">
    <property type="entry name" value="Phosphohistidine_dom_sf"/>
</dbReference>
<dbReference type="InterPro" id="IPR023151">
    <property type="entry name" value="PEP_util_CS"/>
</dbReference>
<dbReference type="GO" id="GO:0008965">
    <property type="term" value="F:phosphoenolpyruvate-protein phosphotransferase activity"/>
    <property type="evidence" value="ECO:0007669"/>
    <property type="project" value="UniProtKB-EC"/>
</dbReference>
<keyword evidence="12" id="KW-0479">Metal-binding</keyword>
<evidence type="ECO:0000256" key="6">
    <source>
        <dbReference type="ARBA" id="ARBA00022448"/>
    </source>
</evidence>
<dbReference type="Pfam" id="PF02896">
    <property type="entry name" value="PEP-utilizers_C"/>
    <property type="match status" value="1"/>
</dbReference>
<evidence type="ECO:0000256" key="12">
    <source>
        <dbReference type="ARBA" id="ARBA00022723"/>
    </source>
</evidence>
<evidence type="ECO:0000256" key="8">
    <source>
        <dbReference type="ARBA" id="ARBA00022553"/>
    </source>
</evidence>